<reference evidence="1 2" key="1">
    <citation type="journal article" date="2016" name="Sci. Rep.">
        <title>Metabolic traits of an uncultured archaeal lineage -MSBL1- from brine pools of the Red Sea.</title>
        <authorList>
            <person name="Mwirichia R."/>
            <person name="Alam I."/>
            <person name="Rashid M."/>
            <person name="Vinu M."/>
            <person name="Ba-Alawi W."/>
            <person name="Anthony Kamau A."/>
            <person name="Kamanda Ngugi D."/>
            <person name="Goker M."/>
            <person name="Klenk H.P."/>
            <person name="Bajic V."/>
            <person name="Stingl U."/>
        </authorList>
    </citation>
    <scope>NUCLEOTIDE SEQUENCE [LARGE SCALE GENOMIC DNA]</scope>
    <source>
        <strain evidence="1">SCGC-AAA261C02</strain>
    </source>
</reference>
<protein>
    <submittedName>
        <fullName evidence="1">Uncharacterized protein</fullName>
    </submittedName>
</protein>
<evidence type="ECO:0000313" key="1">
    <source>
        <dbReference type="EMBL" id="KXA99586.1"/>
    </source>
</evidence>
<sequence>MKITATENFKDRLLRCSPKVAVETLKAVLPLRKRTVSKAASKLNLSEGTIYNRLKDLKILGLLESEEGKIILRDQATIKDICVGKNYDSLKKSFLKLSYSGIIDELDKDGVRVEDLGRDIALKSTSIASDPQTVETYGTIFAKWADFFSLA</sequence>
<dbReference type="AlphaFoldDB" id="A0A133UZG1"/>
<comment type="caution">
    <text evidence="1">The sequence shown here is derived from an EMBL/GenBank/DDBJ whole genome shotgun (WGS) entry which is preliminary data.</text>
</comment>
<keyword evidence="2" id="KW-1185">Reference proteome</keyword>
<evidence type="ECO:0000313" key="2">
    <source>
        <dbReference type="Proteomes" id="UP000070520"/>
    </source>
</evidence>
<organism evidence="1 2">
    <name type="scientific">candidate division MSBL1 archaeon SCGC-AAA261C02</name>
    <dbReference type="NCBI Taxonomy" id="1698272"/>
    <lineage>
        <taxon>Archaea</taxon>
        <taxon>Methanobacteriati</taxon>
        <taxon>Methanobacteriota</taxon>
        <taxon>candidate division MSBL1</taxon>
    </lineage>
</organism>
<name>A0A133UZG1_9EURY</name>
<gene>
    <name evidence="1" type="ORF">AKJ42_02905</name>
</gene>
<dbReference type="EMBL" id="LHXW01000035">
    <property type="protein sequence ID" value="KXA99586.1"/>
    <property type="molecule type" value="Genomic_DNA"/>
</dbReference>
<dbReference type="Proteomes" id="UP000070520">
    <property type="component" value="Unassembled WGS sequence"/>
</dbReference>
<accession>A0A133UZG1</accession>
<feature type="non-terminal residue" evidence="1">
    <location>
        <position position="151"/>
    </location>
</feature>
<proteinExistence type="predicted"/>